<evidence type="ECO:0000313" key="9">
    <source>
        <dbReference type="EMBL" id="PJJ30475.1"/>
    </source>
</evidence>
<protein>
    <submittedName>
        <fullName evidence="9">Uncharacterized protein DUF4962</fullName>
    </submittedName>
</protein>
<dbReference type="GO" id="GO:0016853">
    <property type="term" value="F:isomerase activity"/>
    <property type="evidence" value="ECO:0007669"/>
    <property type="project" value="UniProtKB-KW"/>
</dbReference>
<comment type="subcellular location">
    <subcellularLocation>
        <location evidence="1">Membrane</location>
        <topology evidence="1">Multi-pass membrane protein</topology>
    </subcellularLocation>
</comment>
<evidence type="ECO:0000256" key="5">
    <source>
        <dbReference type="ARBA" id="ARBA00023136"/>
    </source>
</evidence>
<evidence type="ECO:0000259" key="8">
    <source>
        <dbReference type="Pfam" id="PF16332"/>
    </source>
</evidence>
<dbReference type="PANTHER" id="PTHR15532:SF5">
    <property type="entry name" value="SULFOTRANSFERASE DOMAIN-CONTAINING PROTEIN"/>
    <property type="match status" value="1"/>
</dbReference>
<comment type="caution">
    <text evidence="9">The sequence shown here is derived from an EMBL/GenBank/DDBJ whole genome shotgun (WGS) entry which is preliminary data.</text>
</comment>
<dbReference type="Proteomes" id="UP000231092">
    <property type="component" value="Unassembled WGS sequence"/>
</dbReference>
<dbReference type="InterPro" id="IPR052447">
    <property type="entry name" value="Dermatan-Sulfate_Isomerase"/>
</dbReference>
<evidence type="ECO:0000256" key="2">
    <source>
        <dbReference type="ARBA" id="ARBA00022692"/>
    </source>
</evidence>
<dbReference type="InterPro" id="IPR008929">
    <property type="entry name" value="Chondroitin_lyas"/>
</dbReference>
<keyword evidence="3" id="KW-0732">Signal</keyword>
<dbReference type="AlphaFoldDB" id="A0A2M8ZAK9"/>
<keyword evidence="6" id="KW-0325">Glycoprotein</keyword>
<sequence length="658" mass="76452">MSNLVFIGDIGPYKEQIRGVRKKQYQRLLQQADRYESYQLPAHHPKESTTYMGVAIMNLALAYCLSGEEKYLFQAKRFIGAVLSYEQWGNAHLVNVDLSASWILFGLSLGYDWLKPFLGQEEKEKILAKIRHHADIMYQYKLDTYGQGWSTSYYQNHNWINMTGLAAAGYTLSETYDKASQYTEEAKKNFGRVFSLLADDGSNYEGVPYWRYGGMWLFVYAHLLKIQEGMDYFQTSNYLKNTFYYRIYQSCGDFEQQMNFGDSHDRHSGHAPCVYYKVAAEYGDGFAQTFANLVLNEFLMAEAEKSKIKPGILPEAVFEFLWYDPQVSEKPLSLLPKVRYFEDLGLLSMREDWSRRSKVLTIKCGCPGGRKQWMNGWDLYRREGLDCLSLSHHHSDNLSYIFVRGSEYLTCEDGYNRNLMPDNHNVILVDNQYTDAENVNDIYMSSAWKRLEKDPFYPIEEKYRGEVVYLELDDSLAIYKGETSGIYPEALGMKEVSRLLFTDQLFFFLFVNVCVSDRDHIYRIISNTDMPAQKQNDHTYYYPMETGGITYTVFSDQEICSDQYTQEVVSVMTTQEPDKLCRTFINTLSFQSAAPTRKQTLIECFTFDGMNTEIIFNGENLHVRHGDKDYQLIFGDEMTVNIIEVISNSGERKSYRVP</sequence>
<accession>A0A2M8ZAK9</accession>
<dbReference type="PANTHER" id="PTHR15532">
    <property type="match status" value="1"/>
</dbReference>
<reference evidence="9 10" key="1">
    <citation type="submission" date="2017-11" db="EMBL/GenBank/DDBJ databases">
        <title>Understudied soil microbes with underappreciated capabilities: Untangling the Clostridium saccharolyticum group.</title>
        <authorList>
            <person name="Leschine S."/>
        </authorList>
    </citation>
    <scope>NUCLEOTIDE SEQUENCE [LARGE SCALE GENOMIC DNA]</scope>
    <source>
        <strain evidence="9 10">18A</strain>
    </source>
</reference>
<keyword evidence="4" id="KW-1133">Transmembrane helix</keyword>
<dbReference type="OrthoDB" id="9772435at2"/>
<dbReference type="RefSeq" id="WP_100306730.1">
    <property type="nucleotide sequence ID" value="NZ_PGET01000001.1"/>
</dbReference>
<dbReference type="Gene3D" id="2.70.98.70">
    <property type="match status" value="1"/>
</dbReference>
<dbReference type="GO" id="GO:0016020">
    <property type="term" value="C:membrane"/>
    <property type="evidence" value="ECO:0007669"/>
    <property type="project" value="UniProtKB-SubCell"/>
</dbReference>
<keyword evidence="7" id="KW-0413">Isomerase</keyword>
<keyword evidence="5" id="KW-0472">Membrane</keyword>
<evidence type="ECO:0000256" key="6">
    <source>
        <dbReference type="ARBA" id="ARBA00023180"/>
    </source>
</evidence>
<proteinExistence type="predicted"/>
<keyword evidence="2" id="KW-0812">Transmembrane</keyword>
<dbReference type="EMBL" id="PGET01000001">
    <property type="protein sequence ID" value="PJJ30475.1"/>
    <property type="molecule type" value="Genomic_DNA"/>
</dbReference>
<dbReference type="SUPFAM" id="SSF48230">
    <property type="entry name" value="Chondroitin AC/alginate lyase"/>
    <property type="match status" value="1"/>
</dbReference>
<evidence type="ECO:0000256" key="3">
    <source>
        <dbReference type="ARBA" id="ARBA00022729"/>
    </source>
</evidence>
<evidence type="ECO:0000256" key="1">
    <source>
        <dbReference type="ARBA" id="ARBA00004141"/>
    </source>
</evidence>
<dbReference type="Pfam" id="PF16332">
    <property type="entry name" value="DUF4962"/>
    <property type="match status" value="1"/>
</dbReference>
<evidence type="ECO:0000256" key="7">
    <source>
        <dbReference type="ARBA" id="ARBA00023235"/>
    </source>
</evidence>
<organism evidence="9 10">
    <name type="scientific">[Clostridium] celerecrescens 18A</name>
    <dbReference type="NCBI Taxonomy" id="1286362"/>
    <lineage>
        <taxon>Bacteria</taxon>
        <taxon>Bacillati</taxon>
        <taxon>Bacillota</taxon>
        <taxon>Clostridia</taxon>
        <taxon>Lachnospirales</taxon>
        <taxon>Lachnospiraceae</taxon>
        <taxon>Lacrimispora</taxon>
    </lineage>
</organism>
<dbReference type="Gene3D" id="1.50.10.100">
    <property type="entry name" value="Chondroitin AC/alginate lyase"/>
    <property type="match status" value="1"/>
</dbReference>
<evidence type="ECO:0000256" key="4">
    <source>
        <dbReference type="ARBA" id="ARBA00022989"/>
    </source>
</evidence>
<dbReference type="InterPro" id="IPR032518">
    <property type="entry name" value="HepII_N"/>
</dbReference>
<name>A0A2M8ZAK9_9FIRM</name>
<feature type="domain" description="Heparinase II N-terminal" evidence="8">
    <location>
        <begin position="54"/>
        <end position="299"/>
    </location>
</feature>
<gene>
    <name evidence="9" type="ORF">H171_4081</name>
</gene>
<evidence type="ECO:0000313" key="10">
    <source>
        <dbReference type="Proteomes" id="UP000231092"/>
    </source>
</evidence>